<dbReference type="Proteomes" id="UP000092993">
    <property type="component" value="Unassembled WGS sequence"/>
</dbReference>
<dbReference type="AlphaFoldDB" id="A0A1C7LVL7"/>
<reference evidence="1 2" key="1">
    <citation type="submission" date="2016-03" db="EMBL/GenBank/DDBJ databases">
        <title>Whole genome sequencing of Grifola frondosa 9006-11.</title>
        <authorList>
            <person name="Min B."/>
            <person name="Park H."/>
            <person name="Kim J.-G."/>
            <person name="Cho H."/>
            <person name="Oh Y.-L."/>
            <person name="Kong W.-S."/>
            <person name="Choi I.-G."/>
        </authorList>
    </citation>
    <scope>NUCLEOTIDE SEQUENCE [LARGE SCALE GENOMIC DNA]</scope>
    <source>
        <strain evidence="1 2">9006-11</strain>
    </source>
</reference>
<keyword evidence="2" id="KW-1185">Reference proteome</keyword>
<gene>
    <name evidence="1" type="ORF">A0H81_11719</name>
</gene>
<organism evidence="1 2">
    <name type="scientific">Grifola frondosa</name>
    <name type="common">Maitake</name>
    <name type="synonym">Polyporus frondosus</name>
    <dbReference type="NCBI Taxonomy" id="5627"/>
    <lineage>
        <taxon>Eukaryota</taxon>
        <taxon>Fungi</taxon>
        <taxon>Dikarya</taxon>
        <taxon>Basidiomycota</taxon>
        <taxon>Agaricomycotina</taxon>
        <taxon>Agaricomycetes</taxon>
        <taxon>Polyporales</taxon>
        <taxon>Grifolaceae</taxon>
        <taxon>Grifola</taxon>
    </lineage>
</organism>
<protein>
    <submittedName>
        <fullName evidence="1">Uncharacterized protein</fullName>
    </submittedName>
</protein>
<evidence type="ECO:0000313" key="1">
    <source>
        <dbReference type="EMBL" id="OBZ68019.1"/>
    </source>
</evidence>
<proteinExistence type="predicted"/>
<name>A0A1C7LVL7_GRIFR</name>
<evidence type="ECO:0000313" key="2">
    <source>
        <dbReference type="Proteomes" id="UP000092993"/>
    </source>
</evidence>
<sequence length="166" mass="18943">MKSIGTIDVLQLSKRPRFRRLQLWVAMYILPPRSPTKAFQFPRIQSPYPPEVGVSPTELIGKVLIRVDGYDPKHRGIPKVLEMRSSVFEHPGDVELTISHAAAVTMEDFALERGEQENASFGNSPMYTWTPSIILPDLLRQVVRGSRLRWKHARCIFNTEEKPSCS</sequence>
<comment type="caution">
    <text evidence="1">The sequence shown here is derived from an EMBL/GenBank/DDBJ whole genome shotgun (WGS) entry which is preliminary data.</text>
</comment>
<dbReference type="OrthoDB" id="3197787at2759"/>
<dbReference type="EMBL" id="LUGG01000022">
    <property type="protein sequence ID" value="OBZ68019.1"/>
    <property type="molecule type" value="Genomic_DNA"/>
</dbReference>
<accession>A0A1C7LVL7</accession>